<dbReference type="PANTHER" id="PTHR48077:SF6">
    <property type="entry name" value="TRYPTOPHAN SYNTHASE"/>
    <property type="match status" value="1"/>
</dbReference>
<dbReference type="Pfam" id="PF00291">
    <property type="entry name" value="PALP"/>
    <property type="match status" value="1"/>
</dbReference>
<organism evidence="14 15">
    <name type="scientific">Solibaculum intestinale</name>
    <dbReference type="NCBI Taxonomy" id="3133165"/>
    <lineage>
        <taxon>Bacteria</taxon>
        <taxon>Bacillati</taxon>
        <taxon>Bacillota</taxon>
        <taxon>Clostridia</taxon>
        <taxon>Eubacteriales</taxon>
        <taxon>Oscillospiraceae</taxon>
        <taxon>Solibaculum</taxon>
    </lineage>
</organism>
<keyword evidence="9 12" id="KW-0057">Aromatic amino acid biosynthesis</keyword>
<feature type="modified residue" description="N6-(pyridoxal phosphate)lysine" evidence="12">
    <location>
        <position position="116"/>
    </location>
</feature>
<comment type="similarity">
    <text evidence="4 12">Belongs to the TrpB family.</text>
</comment>
<evidence type="ECO:0000313" key="14">
    <source>
        <dbReference type="EMBL" id="MEQ2439288.1"/>
    </source>
</evidence>
<evidence type="ECO:0000256" key="9">
    <source>
        <dbReference type="ARBA" id="ARBA00023141"/>
    </source>
</evidence>
<dbReference type="SUPFAM" id="SSF53686">
    <property type="entry name" value="Tryptophan synthase beta subunit-like PLP-dependent enzymes"/>
    <property type="match status" value="1"/>
</dbReference>
<keyword evidence="6 12" id="KW-0028">Amino-acid biosynthesis</keyword>
<keyword evidence="7 12" id="KW-0822">Tryptophan biosynthesis</keyword>
<keyword evidence="8 12" id="KW-0663">Pyridoxal phosphate</keyword>
<accession>A0ABV1DZU2</accession>
<dbReference type="HAMAP" id="MF_00133">
    <property type="entry name" value="Trp_synth_beta"/>
    <property type="match status" value="1"/>
</dbReference>
<evidence type="ECO:0000256" key="3">
    <source>
        <dbReference type="ARBA" id="ARBA00004733"/>
    </source>
</evidence>
<dbReference type="PANTHER" id="PTHR48077">
    <property type="entry name" value="TRYPTOPHAN SYNTHASE-RELATED"/>
    <property type="match status" value="1"/>
</dbReference>
<dbReference type="EC" id="4.2.1.20" evidence="12"/>
<evidence type="ECO:0000256" key="11">
    <source>
        <dbReference type="ARBA" id="ARBA00049047"/>
    </source>
</evidence>
<evidence type="ECO:0000256" key="10">
    <source>
        <dbReference type="ARBA" id="ARBA00023239"/>
    </source>
</evidence>
<gene>
    <name evidence="12" type="primary">trpB</name>
    <name evidence="14" type="ORF">WMO26_00430</name>
</gene>
<evidence type="ECO:0000259" key="13">
    <source>
        <dbReference type="Pfam" id="PF00291"/>
    </source>
</evidence>
<evidence type="ECO:0000256" key="2">
    <source>
        <dbReference type="ARBA" id="ARBA00002786"/>
    </source>
</evidence>
<comment type="caution">
    <text evidence="14">The sequence shown here is derived from an EMBL/GenBank/DDBJ whole genome shotgun (WGS) entry which is preliminary data.</text>
</comment>
<dbReference type="InterPro" id="IPR023026">
    <property type="entry name" value="Trp_synth_beta/beta-like"/>
</dbReference>
<comment type="cofactor">
    <cofactor evidence="1 12">
        <name>pyridoxal 5'-phosphate</name>
        <dbReference type="ChEBI" id="CHEBI:597326"/>
    </cofactor>
</comment>
<evidence type="ECO:0000256" key="7">
    <source>
        <dbReference type="ARBA" id="ARBA00022822"/>
    </source>
</evidence>
<evidence type="ECO:0000256" key="12">
    <source>
        <dbReference type="HAMAP-Rule" id="MF_00133"/>
    </source>
</evidence>
<evidence type="ECO:0000256" key="5">
    <source>
        <dbReference type="ARBA" id="ARBA00011270"/>
    </source>
</evidence>
<dbReference type="InterPro" id="IPR036052">
    <property type="entry name" value="TrpB-like_PALP_sf"/>
</dbReference>
<evidence type="ECO:0000256" key="1">
    <source>
        <dbReference type="ARBA" id="ARBA00001933"/>
    </source>
</evidence>
<comment type="catalytic activity">
    <reaction evidence="11 12">
        <text>(1S,2R)-1-C-(indol-3-yl)glycerol 3-phosphate + L-serine = D-glyceraldehyde 3-phosphate + L-tryptophan + H2O</text>
        <dbReference type="Rhea" id="RHEA:10532"/>
        <dbReference type="ChEBI" id="CHEBI:15377"/>
        <dbReference type="ChEBI" id="CHEBI:33384"/>
        <dbReference type="ChEBI" id="CHEBI:57912"/>
        <dbReference type="ChEBI" id="CHEBI:58866"/>
        <dbReference type="ChEBI" id="CHEBI:59776"/>
        <dbReference type="EC" id="4.2.1.20"/>
    </reaction>
</comment>
<dbReference type="PIRSF" id="PIRSF001413">
    <property type="entry name" value="Trp_syn_beta"/>
    <property type="match status" value="1"/>
</dbReference>
<keyword evidence="15" id="KW-1185">Reference proteome</keyword>
<evidence type="ECO:0000256" key="6">
    <source>
        <dbReference type="ARBA" id="ARBA00022605"/>
    </source>
</evidence>
<comment type="subunit">
    <text evidence="5 12">Tetramer of two alpha and two beta chains.</text>
</comment>
<dbReference type="Proteomes" id="UP001489509">
    <property type="component" value="Unassembled WGS sequence"/>
</dbReference>
<evidence type="ECO:0000313" key="15">
    <source>
        <dbReference type="Proteomes" id="UP001489509"/>
    </source>
</evidence>
<dbReference type="InterPro" id="IPR006316">
    <property type="entry name" value="Trp_synth_b-like"/>
</dbReference>
<dbReference type="PIRSF" id="PIRSF500824">
    <property type="entry name" value="TrpB_prok"/>
    <property type="match status" value="1"/>
</dbReference>
<comment type="pathway">
    <text evidence="3 12">Amino-acid biosynthesis; L-tryptophan biosynthesis; L-tryptophan from chorismate: step 5/5.</text>
</comment>
<dbReference type="Gene3D" id="3.40.50.1100">
    <property type="match status" value="2"/>
</dbReference>
<comment type="function">
    <text evidence="2 12">The beta subunit is responsible for the synthesis of L-tryptophan from indole and L-serine.</text>
</comment>
<dbReference type="NCBIfam" id="TIGR01415">
    <property type="entry name" value="trpB_rel"/>
    <property type="match status" value="1"/>
</dbReference>
<dbReference type="RefSeq" id="WP_349217565.1">
    <property type="nucleotide sequence ID" value="NZ_JBBMFD010000001.1"/>
</dbReference>
<protein>
    <recommendedName>
        <fullName evidence="12">Tryptophan synthase beta chain</fullName>
        <ecNumber evidence="12">4.2.1.20</ecNumber>
    </recommendedName>
</protein>
<proteinExistence type="inferred from homology"/>
<evidence type="ECO:0000256" key="8">
    <source>
        <dbReference type="ARBA" id="ARBA00022898"/>
    </source>
</evidence>
<dbReference type="EMBL" id="JBBMFD010000001">
    <property type="protein sequence ID" value="MEQ2439288.1"/>
    <property type="molecule type" value="Genomic_DNA"/>
</dbReference>
<reference evidence="14 15" key="1">
    <citation type="submission" date="2024-03" db="EMBL/GenBank/DDBJ databases">
        <title>Human intestinal bacterial collection.</title>
        <authorList>
            <person name="Pauvert C."/>
            <person name="Hitch T.C.A."/>
            <person name="Clavel T."/>
        </authorList>
    </citation>
    <scope>NUCLEOTIDE SEQUENCE [LARGE SCALE GENOMIC DNA]</scope>
    <source>
        <strain evidence="14 15">CLA-JM-H44</strain>
    </source>
</reference>
<dbReference type="InterPro" id="IPR001926">
    <property type="entry name" value="TrpB-like_PALP"/>
</dbReference>
<sequence>MKKNQIPHQIILPASELPKQWYNVRADMPNLPAPYLSPRTHKEVTAEELGAIFPKSLIEQELTTERYIDIPKEVMEKYELFRSTPMHRAYELEKALGTPARIYYKYEGTNPSGSHKLNSAVPQAYFNKIEGIKRLTTETGAGQWGTALSMATKMFDMECTVYMVKVSYQQKPYRRSIMQMYGAGVIPSPSDQTQVGRGILAKMPDTNGSLGDAIAEAVEDAASHSDTNYALGSVLNHVILHQSVIGLEAKKQMEMVDEYPDIVIGCNGGGSNFSGIAFPFLKDTFDGKEHAKFIAVEAEACPKLTKGVFTYDYGDSAGMAPITMMYSLGHSFHPSGIHAGGLRYHGDSPLLSQLYHDGFIEAAAVGQKEVFEAALLFAQTEAIVPAPESSHAICQAIKEANKCKESGEEKVILFNLSGNGYFDMTAYDMYLSGKIGDGIPGLEEEIARAQGEIKDLGL</sequence>
<evidence type="ECO:0000256" key="4">
    <source>
        <dbReference type="ARBA" id="ARBA00009982"/>
    </source>
</evidence>
<dbReference type="NCBIfam" id="NF009057">
    <property type="entry name" value="PRK12391.1"/>
    <property type="match status" value="1"/>
</dbReference>
<name>A0ABV1DZU2_9FIRM</name>
<keyword evidence="10 12" id="KW-0456">Lyase</keyword>
<feature type="domain" description="Tryptophan synthase beta chain-like PALP" evidence="13">
    <location>
        <begin position="82"/>
        <end position="418"/>
    </location>
</feature>